<protein>
    <recommendedName>
        <fullName evidence="2">F-box domain-containing protein</fullName>
    </recommendedName>
</protein>
<dbReference type="AlphaFoldDB" id="A0A3N4I555"/>
<reference evidence="3 4" key="1">
    <citation type="journal article" date="2018" name="Nat. Ecol. Evol.">
        <title>Pezizomycetes genomes reveal the molecular basis of ectomycorrhizal truffle lifestyle.</title>
        <authorList>
            <person name="Murat C."/>
            <person name="Payen T."/>
            <person name="Noel B."/>
            <person name="Kuo A."/>
            <person name="Morin E."/>
            <person name="Chen J."/>
            <person name="Kohler A."/>
            <person name="Krizsan K."/>
            <person name="Balestrini R."/>
            <person name="Da Silva C."/>
            <person name="Montanini B."/>
            <person name="Hainaut M."/>
            <person name="Levati E."/>
            <person name="Barry K.W."/>
            <person name="Belfiori B."/>
            <person name="Cichocki N."/>
            <person name="Clum A."/>
            <person name="Dockter R.B."/>
            <person name="Fauchery L."/>
            <person name="Guy J."/>
            <person name="Iotti M."/>
            <person name="Le Tacon F."/>
            <person name="Lindquist E.A."/>
            <person name="Lipzen A."/>
            <person name="Malagnac F."/>
            <person name="Mello A."/>
            <person name="Molinier V."/>
            <person name="Miyauchi S."/>
            <person name="Poulain J."/>
            <person name="Riccioni C."/>
            <person name="Rubini A."/>
            <person name="Sitrit Y."/>
            <person name="Splivallo R."/>
            <person name="Traeger S."/>
            <person name="Wang M."/>
            <person name="Zifcakova L."/>
            <person name="Wipf D."/>
            <person name="Zambonelli A."/>
            <person name="Paolocci F."/>
            <person name="Nowrousian M."/>
            <person name="Ottonello S."/>
            <person name="Baldrian P."/>
            <person name="Spatafora J.W."/>
            <person name="Henrissat B."/>
            <person name="Nagy L.G."/>
            <person name="Aury J.M."/>
            <person name="Wincker P."/>
            <person name="Grigoriev I.V."/>
            <person name="Bonfante P."/>
            <person name="Martin F.M."/>
        </authorList>
    </citation>
    <scope>NUCLEOTIDE SEQUENCE [LARGE SCALE GENOMIC DNA]</scope>
    <source>
        <strain evidence="3 4">RN42</strain>
    </source>
</reference>
<dbReference type="OrthoDB" id="2635672at2759"/>
<feature type="region of interest" description="Disordered" evidence="1">
    <location>
        <begin position="22"/>
        <end position="41"/>
    </location>
</feature>
<organism evidence="3 4">
    <name type="scientific">Ascobolus immersus RN42</name>
    <dbReference type="NCBI Taxonomy" id="1160509"/>
    <lineage>
        <taxon>Eukaryota</taxon>
        <taxon>Fungi</taxon>
        <taxon>Dikarya</taxon>
        <taxon>Ascomycota</taxon>
        <taxon>Pezizomycotina</taxon>
        <taxon>Pezizomycetes</taxon>
        <taxon>Pezizales</taxon>
        <taxon>Ascobolaceae</taxon>
        <taxon>Ascobolus</taxon>
    </lineage>
</organism>
<sequence length="338" mass="37400">MSDGTAVPSNLDCLIFDLQDEEDDPPTVRPSHAPNSDINLLPEPPSLPRLVPGLLMATIPNNILHNIAIHMDQPKEFLALSLISKRFQSTIATVETRSSFVKQWFDTHDKKDGTEYHRTLKSYLKEGKAVELQRRETAKRTKDYSFLSQPPSPPDPIVKTLSILWFLPHTQMGKLERLEKTFAEHESHLGLISKGVGYEFHGPGIPTRARRPRRASGPVAPAQPPPCGSSASKGPERVREKVELAPAPAVAAKVSSFGARQPSPVVSSTKASRGRDVEVMMFPPTPPHSEDEEVPVQVSSPSKDRKRSHQGSEDDYPVSKRSKAFAGRKVDIEVFQFA</sequence>
<evidence type="ECO:0000313" key="4">
    <source>
        <dbReference type="Proteomes" id="UP000275078"/>
    </source>
</evidence>
<feature type="compositionally biased region" description="Low complexity" evidence="1">
    <location>
        <begin position="244"/>
        <end position="253"/>
    </location>
</feature>
<feature type="compositionally biased region" description="Basic and acidic residues" evidence="1">
    <location>
        <begin position="234"/>
        <end position="243"/>
    </location>
</feature>
<accession>A0A3N4I555</accession>
<name>A0A3N4I555_ASCIM</name>
<dbReference type="Proteomes" id="UP000275078">
    <property type="component" value="Unassembled WGS sequence"/>
</dbReference>
<feature type="region of interest" description="Disordered" evidence="1">
    <location>
        <begin position="202"/>
        <end position="323"/>
    </location>
</feature>
<dbReference type="PROSITE" id="PS50181">
    <property type="entry name" value="FBOX"/>
    <property type="match status" value="1"/>
</dbReference>
<proteinExistence type="predicted"/>
<gene>
    <name evidence="3" type="ORF">BJ508DRAFT_327128</name>
</gene>
<evidence type="ECO:0000259" key="2">
    <source>
        <dbReference type="PROSITE" id="PS50181"/>
    </source>
</evidence>
<dbReference type="InterPro" id="IPR001810">
    <property type="entry name" value="F-box_dom"/>
</dbReference>
<evidence type="ECO:0000313" key="3">
    <source>
        <dbReference type="EMBL" id="RPA80587.1"/>
    </source>
</evidence>
<dbReference type="EMBL" id="ML119686">
    <property type="protein sequence ID" value="RPA80587.1"/>
    <property type="molecule type" value="Genomic_DNA"/>
</dbReference>
<keyword evidence="4" id="KW-1185">Reference proteome</keyword>
<evidence type="ECO:0000256" key="1">
    <source>
        <dbReference type="SAM" id="MobiDB-lite"/>
    </source>
</evidence>
<feature type="domain" description="F-box" evidence="2">
    <location>
        <begin position="53"/>
        <end position="103"/>
    </location>
</feature>